<evidence type="ECO:0000259" key="4">
    <source>
        <dbReference type="Pfam" id="PF01266"/>
    </source>
</evidence>
<reference evidence="6" key="1">
    <citation type="submission" date="2025-08" db="UniProtKB">
        <authorList>
            <consortium name="RefSeq"/>
        </authorList>
    </citation>
    <scope>IDENTIFICATION</scope>
    <source>
        <tissue evidence="6">Muscle</tissue>
    </source>
</reference>
<evidence type="ECO:0000256" key="1">
    <source>
        <dbReference type="ARBA" id="ARBA00023002"/>
    </source>
</evidence>
<evidence type="ECO:0000256" key="2">
    <source>
        <dbReference type="ARBA" id="ARBA00039785"/>
    </source>
</evidence>
<dbReference type="GeneID" id="106462770"/>
<dbReference type="Proteomes" id="UP000694941">
    <property type="component" value="Unplaced"/>
</dbReference>
<accession>A0ABM1SQA1</accession>
<dbReference type="Pfam" id="PF01266">
    <property type="entry name" value="DAO"/>
    <property type="match status" value="1"/>
</dbReference>
<evidence type="ECO:0000313" key="6">
    <source>
        <dbReference type="RefSeq" id="XP_022245807.1"/>
    </source>
</evidence>
<dbReference type="PANTHER" id="PTHR13847:SF287">
    <property type="entry name" value="FAD-DEPENDENT OXIDOREDUCTASE DOMAIN-CONTAINING PROTEIN 1"/>
    <property type="match status" value="1"/>
</dbReference>
<dbReference type="InterPro" id="IPR036188">
    <property type="entry name" value="FAD/NAD-bd_sf"/>
</dbReference>
<dbReference type="Gene3D" id="3.30.9.10">
    <property type="entry name" value="D-Amino Acid Oxidase, subunit A, domain 2"/>
    <property type="match status" value="2"/>
</dbReference>
<dbReference type="Gene3D" id="3.50.50.60">
    <property type="entry name" value="FAD/NAD(P)-binding domain"/>
    <property type="match status" value="2"/>
</dbReference>
<comment type="function">
    <text evidence="3">Required for the assembly of the mitochondrial membrane respiratory chain NADH dehydrogenase (Complex I). Involved in mid-late stages of complex I assembly.</text>
</comment>
<evidence type="ECO:0000313" key="5">
    <source>
        <dbReference type="Proteomes" id="UP000694941"/>
    </source>
</evidence>
<sequence>MNRFILGLQFHNFRHSSKIVNIFYNPLSVSSPISVWKILSIKLATNSNTRAFKDCDSESHKISAENTTTTTTWTPNATEERESAFKRTFRVLKEDLWNIRNSQINSREQRIPSEVDIAIIGGGIMGSSIAYWLKQRAPESFNLIVLERDPTYTCASTTLSVGGIRQQFSLPENIQLSLFSASFLRNIKRHLSVLDQDPPDIAFQPHGYLFLATEDGAAQMEANHKLQVELGAKIDLLSPSKLKEKFPWIRTDGIALASHGLENEGWFDPWSLLSAFKRKAISLGAQYVDGEVINFEFDKEHEKIIEESDDPYYSVNHLLVKTKTGDIKKIKFAVLIVAAGPSTGQVAKMLRIGTGPGILKPPLPVEPSFLYFFPFQSEEPDGTDLDVDYTFFNKSVWPVLAERVPAFEKIKMLSAWAGFYDYNTLDQNAIVGHHPYYNNIFFATGFSGHGIQMAPGVGRAVMELILDGSYESIDLTRFGVKRVIMNEPLLERNIV</sequence>
<keyword evidence="1" id="KW-0560">Oxidoreductase</keyword>
<proteinExistence type="predicted"/>
<dbReference type="SUPFAM" id="SSF51905">
    <property type="entry name" value="FAD/NAD(P)-binding domain"/>
    <property type="match status" value="1"/>
</dbReference>
<dbReference type="PANTHER" id="PTHR13847">
    <property type="entry name" value="SARCOSINE DEHYDROGENASE-RELATED"/>
    <property type="match status" value="1"/>
</dbReference>
<feature type="domain" description="FAD dependent oxidoreductase" evidence="4">
    <location>
        <begin position="116"/>
        <end position="464"/>
    </location>
</feature>
<organism evidence="5 6">
    <name type="scientific">Limulus polyphemus</name>
    <name type="common">Atlantic horseshoe crab</name>
    <dbReference type="NCBI Taxonomy" id="6850"/>
    <lineage>
        <taxon>Eukaryota</taxon>
        <taxon>Metazoa</taxon>
        <taxon>Ecdysozoa</taxon>
        <taxon>Arthropoda</taxon>
        <taxon>Chelicerata</taxon>
        <taxon>Merostomata</taxon>
        <taxon>Xiphosura</taxon>
        <taxon>Limulidae</taxon>
        <taxon>Limulus</taxon>
    </lineage>
</organism>
<dbReference type="InterPro" id="IPR006076">
    <property type="entry name" value="FAD-dep_OxRdtase"/>
</dbReference>
<name>A0ABM1SQA1_LIMPO</name>
<dbReference type="RefSeq" id="XP_022245807.1">
    <property type="nucleotide sequence ID" value="XM_022390099.1"/>
</dbReference>
<evidence type="ECO:0000256" key="3">
    <source>
        <dbReference type="ARBA" id="ARBA00046185"/>
    </source>
</evidence>
<gene>
    <name evidence="6" type="primary">LOC106462770</name>
</gene>
<keyword evidence="5" id="KW-1185">Reference proteome</keyword>
<protein>
    <recommendedName>
        <fullName evidence="2">FAD-dependent oxidoreductase domain-containing protein 1</fullName>
    </recommendedName>
</protein>